<feature type="transmembrane region" description="Helical" evidence="2">
    <location>
        <begin position="901"/>
        <end position="918"/>
    </location>
</feature>
<evidence type="ECO:0000256" key="1">
    <source>
        <dbReference type="SAM" id="MobiDB-lite"/>
    </source>
</evidence>
<feature type="compositionally biased region" description="Basic and acidic residues" evidence="1">
    <location>
        <begin position="257"/>
        <end position="271"/>
    </location>
</feature>
<feature type="region of interest" description="Disordered" evidence="1">
    <location>
        <begin position="524"/>
        <end position="567"/>
    </location>
</feature>
<feature type="region of interest" description="Disordered" evidence="1">
    <location>
        <begin position="720"/>
        <end position="747"/>
    </location>
</feature>
<evidence type="ECO:0000313" key="3">
    <source>
        <dbReference type="EMBL" id="KAK1457641.1"/>
    </source>
</evidence>
<feature type="compositionally biased region" description="Polar residues" evidence="1">
    <location>
        <begin position="2635"/>
        <end position="2645"/>
    </location>
</feature>
<feature type="transmembrane region" description="Helical" evidence="2">
    <location>
        <begin position="797"/>
        <end position="817"/>
    </location>
</feature>
<feature type="region of interest" description="Disordered" evidence="1">
    <location>
        <begin position="1"/>
        <end position="29"/>
    </location>
</feature>
<proteinExistence type="predicted"/>
<keyword evidence="2" id="KW-0812">Transmembrane</keyword>
<accession>A0AAI9UFU3</accession>
<sequence length="2690" mass="298391">MVWTIQRRESQMEKEKGKSKGKRKGNNRNLQFMIREKGLMISYLCQICHLHVVAGTQPGTESGNLVSGPRYASGLAGDYPPVAPGGGGRACVPKGSTTGRYRRALLSWSLAKSHSEVPGSRDTRRPRAGGAGVFLASSGLDYKAEAGCAALVDFALGSPPQEVKAFEEREEYREASDSETERDVEKVSVRYKYFCREPGLVPRFTLFDFSSPPLSLSLFRRVEEVEKRRASKNAAPGEEKWDMEKKKLKKSRGIRRPKLEGWDGDDGERRRQVPSTEQGRVAQSSNCTFLAAVPAHSTLGKVRKYAEKLGGRNLCKARQWKEKRRLVRRVNGTYKLPQKVPRHICNIGLAESERGSIPPLVGDSTEGIAPWIDGRLGLSLVGLNGSERESCNFSGEKEAARGNKRESGIHTRRVYYEVVAGADAGVLPASNAMKTGTAALSYGPKAPYARRGKVSIPMVDAQGMVGKVRARVSRCKRKPDSSSGPDANEGLDSVDGWKQEIAKVPGLLMHMILLMEMELKMEGTRTGDGDELGPQTGTDGQGKARKKKVKCGGGEGWDSTDTCSKKKQPRDIDLDRYSVWYKRQRHSRGPKGRGGISAVTCNDGRMINVGLDSLFLVCSTVFTVRAELDKVGRILQAVPTLEIPCSLTPCTRISSPSYLSVGMRDLTLAIKGARAYLCRQLDNEHPTTTAIIKEDGFKTGELIGTTEFILDLSLEGKKRKHGNGNVQKNDGTPHGKTQSYKLRRPGRRRLRERKGENRIKDCSIQFLNRGKCELRGPAVYEASYQWAINKVLFSLSLSLWFFFFFLFPSFSLVLSFLRLTDKILLAPSILKIQLRMGIDPEFLINWPSLHGTCCIPGLGPRRVVSGELPMRSCHACRGGADWAFGRAVVAVRGKKVGRYSVLTYLTFLTCIASFQVASPFPSRPIAGSIWKGPQLRRLLLLTCAVSVCLEFLSFADRSRIELEYLPIQSIASSAFILCRATLTRPVTSWLTPLANQLTDCHFASTNSQASTLSRRQVYLSLDSMSPLTAMSTSSLLCIYTQHAWNVSCFLDPTMLELPDASVRDAESLTVNTKENQTRFSGLRTQNAKQEPISLDSRRCTATTTGNGHVWYRSSPRPRCAPTPRRKNNRLSATTTYNISFRLADAAFPIRRRRRSMTGYNLLRRVLFLSAPASDVAKMKDHRAIINLVTHGFQNPWNRLHRCRHCLRCCRGLISARAFGWSESQPNGLHPGPSHRLNSTISCVSRRGHSDGSRSVHLRMYIPDQRTRSGAQAGRPDYPCNSAAWIVLGVMVSGIGRAPNSLWNLPTKSIRPTDSNPPISRHRHRMAQKLRRNAKDSKTQDPFSSLFVPPVALHDLDAVAKSVVFVLSRLFSCAEVIYLTRVNAPRLLVGQSTGGRGVKLWPDTVVRCCVFLLQEMRKLKPRVLLSSSCLHDDGSATPASSHVAAVRKSPRLLIAVSPRPTRNEMSDETSCAIAPTTFQLFTLTWRKALDWEPMEHYQLPHADGRGLRPDLAFLSLAVSSHDLRLTQMLFTRYKMIEPIVVQYCTVNVSPASKFPLLAALQADAFAPIIKTKPSPAGVAIKQAEISPPLSVNVGGRFGYGSSWPSHRVAMTMLNRETGRPPHFDTSDKGVYGRSPRLPAFNVCLSFPSPTRPGSSSTLHIEDRCAALQAHDVEMEQTSFIRHNICTPGILGMPVASLDVVLAQPGADQEHAATVFTNTESVGDSGQVNIYIILHGNGPPFDRTTLTFAIVSRPSYWHGATLLAITCCCYRRLRQGLTTIFSPPLSWPAKVQSTSFVCFSGLEFPCADLHFSYRNILSVFVFFSSEPARPPVLLPAALPTTTDDEMAVSPPGRSASGSNVPTSIMGTRFEMDARAWDELEWGVDTKDLHLMTLWLREKLRDRLEFFFFPPFAFLQLNSPSTAVAKAGGWIWGDTNRSQSRYVQTVPAYHVVRVTKHQLFVRKKKALGRETKGVHGFLFFRFFFFFFFCLHRTLSFLALMAPREGGRAPDRGSDLDSQPPLSAKVGERKRIASMSPSPKILVETGKNLRKLTKSRVQYRRFMSILLSFDLIQQVTKLLVGASPLVPTSITQIFLGDVSRRSKGEGARKSISQRLPEALFQYGVYSPGYESWRSFSNGGLASEREREILREFEDTPPGRAEPDGQCSRPPSISLKKPNKSGLRSKVLPELLEGQTVHGFFESAPNTYKLHHKTIKSRCLITSQVNNVDARLPGHVHTGTQFQKHNVKHQRLTRIQTRRTCLPKRAVIDEDPKTHIYGSGTSVVSHSHTPARLVDGISLAALKFTCKTAIKSGVAIGSLASNTNSIQSRSASFFFFLKVEERLIGIPIVRKERLNGIPWKWLVHTYGRPTGKLAPRQPSHFVITLLPSQESRLHSASCAEMGESRLSNTVPGWGGFINLHSGIVAVKGVENGSQLAFLIVKWPSKLRKRESIPTPGREVRYLAPGNLLYKWKHGNESLRASMMRPKYNIDGTRQRERHPEKYWLRVLLYSRDPAEWEYTTWMPLEIHAHFHHDLGVEVVLDRALLLCAGASANDSGPANPRNRSATGSRFGNPLASRIGEPGQISDAASGRNFTTRLAVTSSSLRRPYPGDKKKEKRRPAEMQRFGSRRRSNVTVAPGSATHTKQSTSSPIIAAGRPGSGCQAVGLDLVPCAVRSYFSGTGRRKSAVSVVLMGRL</sequence>
<dbReference type="Proteomes" id="UP001239213">
    <property type="component" value="Unassembled WGS sequence"/>
</dbReference>
<evidence type="ECO:0000313" key="4">
    <source>
        <dbReference type="Proteomes" id="UP001239213"/>
    </source>
</evidence>
<organism evidence="3 4">
    <name type="scientific">Colletotrichum cuscutae</name>
    <dbReference type="NCBI Taxonomy" id="1209917"/>
    <lineage>
        <taxon>Eukaryota</taxon>
        <taxon>Fungi</taxon>
        <taxon>Dikarya</taxon>
        <taxon>Ascomycota</taxon>
        <taxon>Pezizomycotina</taxon>
        <taxon>Sordariomycetes</taxon>
        <taxon>Hypocreomycetidae</taxon>
        <taxon>Glomerellales</taxon>
        <taxon>Glomerellaceae</taxon>
        <taxon>Colletotrichum</taxon>
        <taxon>Colletotrichum acutatum species complex</taxon>
    </lineage>
</organism>
<name>A0AAI9UFU3_9PEZI</name>
<feature type="region of interest" description="Disordered" evidence="1">
    <location>
        <begin position="2148"/>
        <end position="2175"/>
    </location>
</feature>
<feature type="compositionally biased region" description="Polar residues" evidence="1">
    <location>
        <begin position="2547"/>
        <end position="2564"/>
    </location>
</feature>
<gene>
    <name evidence="3" type="ORF">CCUS01_09755</name>
</gene>
<feature type="compositionally biased region" description="Basic residues" evidence="1">
    <location>
        <begin position="246"/>
        <end position="256"/>
    </location>
</feature>
<feature type="region of interest" description="Disordered" evidence="1">
    <location>
        <begin position="228"/>
        <end position="281"/>
    </location>
</feature>
<keyword evidence="4" id="KW-1185">Reference proteome</keyword>
<reference evidence="3" key="1">
    <citation type="submission" date="2016-11" db="EMBL/GenBank/DDBJ databases">
        <title>The genome sequence of Colletotrichum cuscutae.</title>
        <authorList>
            <person name="Baroncelli R."/>
        </authorList>
    </citation>
    <scope>NUCLEOTIDE SEQUENCE</scope>
    <source>
        <strain evidence="3">IMI 304802</strain>
    </source>
</reference>
<feature type="region of interest" description="Disordered" evidence="1">
    <location>
        <begin position="2545"/>
        <end position="2646"/>
    </location>
</feature>
<keyword evidence="2" id="KW-1133">Transmembrane helix</keyword>
<feature type="compositionally biased region" description="Basic and acidic residues" evidence="1">
    <location>
        <begin position="2603"/>
        <end position="2616"/>
    </location>
</feature>
<feature type="compositionally biased region" description="Polar residues" evidence="1">
    <location>
        <begin position="724"/>
        <end position="740"/>
    </location>
</feature>
<comment type="caution">
    <text evidence="3">The sequence shown here is derived from an EMBL/GenBank/DDBJ whole genome shotgun (WGS) entry which is preliminary data.</text>
</comment>
<feature type="compositionally biased region" description="Polar residues" evidence="1">
    <location>
        <begin position="2586"/>
        <end position="2599"/>
    </location>
</feature>
<feature type="region of interest" description="Disordered" evidence="1">
    <location>
        <begin position="2004"/>
        <end position="2026"/>
    </location>
</feature>
<dbReference type="EMBL" id="MPDP01000281">
    <property type="protein sequence ID" value="KAK1457641.1"/>
    <property type="molecule type" value="Genomic_DNA"/>
</dbReference>
<feature type="region of interest" description="Disordered" evidence="1">
    <location>
        <begin position="470"/>
        <end position="493"/>
    </location>
</feature>
<protein>
    <submittedName>
        <fullName evidence="3">Uncharacterized protein</fullName>
    </submittedName>
</protein>
<evidence type="ECO:0000256" key="2">
    <source>
        <dbReference type="SAM" id="Phobius"/>
    </source>
</evidence>
<feature type="compositionally biased region" description="Basic and acidic residues" evidence="1">
    <location>
        <begin position="1"/>
        <end position="18"/>
    </location>
</feature>
<keyword evidence="2" id="KW-0472">Membrane</keyword>